<dbReference type="Pfam" id="PF09793">
    <property type="entry name" value="AD"/>
    <property type="match status" value="1"/>
</dbReference>
<dbReference type="AlphaFoldDB" id="A0A6V7V933"/>
<dbReference type="EMBL" id="CAJEWN010000185">
    <property type="protein sequence ID" value="CAD2171466.1"/>
    <property type="molecule type" value="Genomic_DNA"/>
</dbReference>
<evidence type="ECO:0000313" key="3">
    <source>
        <dbReference type="Proteomes" id="UP000580250"/>
    </source>
</evidence>
<comment type="caution">
    <text evidence="2">The sequence shown here is derived from an EMBL/GenBank/DDBJ whole genome shotgun (WGS) entry which is preliminary data.</text>
</comment>
<feature type="domain" description="AD" evidence="1">
    <location>
        <begin position="112"/>
        <end position="219"/>
    </location>
</feature>
<dbReference type="InterPro" id="IPR039683">
    <property type="entry name" value="Lsm12-like"/>
</dbReference>
<dbReference type="InterPro" id="IPR047574">
    <property type="entry name" value="AD"/>
</dbReference>
<gene>
    <name evidence="2" type="ORF">MENT_LOCUS22957</name>
</gene>
<organism evidence="2 3">
    <name type="scientific">Meloidogyne enterolobii</name>
    <name type="common">Root-knot nematode worm</name>
    <name type="synonym">Meloidogyne mayaguensis</name>
    <dbReference type="NCBI Taxonomy" id="390850"/>
    <lineage>
        <taxon>Eukaryota</taxon>
        <taxon>Metazoa</taxon>
        <taxon>Ecdysozoa</taxon>
        <taxon>Nematoda</taxon>
        <taxon>Chromadorea</taxon>
        <taxon>Rhabditida</taxon>
        <taxon>Tylenchina</taxon>
        <taxon>Tylenchomorpha</taxon>
        <taxon>Tylenchoidea</taxon>
        <taxon>Meloidogynidae</taxon>
        <taxon>Meloidogyninae</taxon>
        <taxon>Meloidogyne</taxon>
    </lineage>
</organism>
<dbReference type="PANTHER" id="PTHR13542">
    <property type="entry name" value="LSM12 HOMOLOG"/>
    <property type="match status" value="1"/>
</dbReference>
<evidence type="ECO:0000259" key="1">
    <source>
        <dbReference type="PROSITE" id="PS52001"/>
    </source>
</evidence>
<evidence type="ECO:0000313" key="2">
    <source>
        <dbReference type="EMBL" id="CAD2171466.1"/>
    </source>
</evidence>
<dbReference type="InterPro" id="IPR019181">
    <property type="entry name" value="LSM12_ABD"/>
</dbReference>
<accession>A0A6V7V933</accession>
<proteinExistence type="predicted"/>
<dbReference type="PROSITE" id="PS52001">
    <property type="entry name" value="AD"/>
    <property type="match status" value="1"/>
</dbReference>
<protein>
    <recommendedName>
        <fullName evidence="1">AD domain-containing protein</fullName>
    </recommendedName>
</protein>
<name>A0A6V7V933_MELEN</name>
<reference evidence="2 3" key="1">
    <citation type="submission" date="2020-08" db="EMBL/GenBank/DDBJ databases">
        <authorList>
            <person name="Koutsovoulos G."/>
            <person name="Danchin GJ E."/>
        </authorList>
    </citation>
    <scope>NUCLEOTIDE SEQUENCE [LARGE SCALE GENOMIC DNA]</scope>
</reference>
<dbReference type="Proteomes" id="UP000580250">
    <property type="component" value="Unassembled WGS sequence"/>
</dbReference>
<sequence>MMLSVMFALQLLFWMGLFTRNFFPLLIPLELTSQMCTCEVFRFIFKVMSNSFSIGDFIRCSTKSSHFSGELIINDVTNGILLLEEYLNNGRSTLHFVKKCGLLTIEKIFPPQKMQKRRSSNLIKHNNSLYTIDEIERTESVLESDYFIKDEQAKRTFLELKRIFDDVIWDGSNILVLKCIRVFHPYDFKSIEIIDSRSSSLEAFTRVQKILEMRRDCRTIPSLLSLNFSLMDVCAPGTSQQLTTEASQGENL</sequence>
<dbReference type="OrthoDB" id="1057137at2759"/>